<dbReference type="GO" id="GO:0043565">
    <property type="term" value="F:sequence-specific DNA binding"/>
    <property type="evidence" value="ECO:0007669"/>
    <property type="project" value="InterPro"/>
</dbReference>
<accession>C4GDF6</accession>
<dbReference type="PANTHER" id="PTHR42713">
    <property type="entry name" value="HISTIDINE KINASE-RELATED"/>
    <property type="match status" value="1"/>
</dbReference>
<dbReference type="Pfam" id="PF12833">
    <property type="entry name" value="HTH_18"/>
    <property type="match status" value="1"/>
</dbReference>
<evidence type="ECO:0000313" key="14">
    <source>
        <dbReference type="Proteomes" id="UP000003494"/>
    </source>
</evidence>
<dbReference type="GO" id="GO:0005737">
    <property type="term" value="C:cytoplasm"/>
    <property type="evidence" value="ECO:0007669"/>
    <property type="project" value="UniProtKB-SubCell"/>
</dbReference>
<name>C4GDF6_9FIRM</name>
<evidence type="ECO:0000256" key="7">
    <source>
        <dbReference type="ARBA" id="ARBA00023125"/>
    </source>
</evidence>
<proteinExistence type="predicted"/>
<evidence type="ECO:0000256" key="6">
    <source>
        <dbReference type="ARBA" id="ARBA00023015"/>
    </source>
</evidence>
<evidence type="ECO:0000256" key="2">
    <source>
        <dbReference type="ARBA" id="ARBA00018672"/>
    </source>
</evidence>
<dbReference type="EMBL" id="ACIP02000007">
    <property type="protein sequence ID" value="EEP27435.1"/>
    <property type="molecule type" value="Genomic_DNA"/>
</dbReference>
<dbReference type="GO" id="GO:0000160">
    <property type="term" value="P:phosphorelay signal transduction system"/>
    <property type="evidence" value="ECO:0007669"/>
    <property type="project" value="UniProtKB-KW"/>
</dbReference>
<dbReference type="Pfam" id="PF00072">
    <property type="entry name" value="Response_reg"/>
    <property type="match status" value="1"/>
</dbReference>
<dbReference type="PROSITE" id="PS50110">
    <property type="entry name" value="RESPONSE_REGULATORY"/>
    <property type="match status" value="1"/>
</dbReference>
<dbReference type="GO" id="GO:0003700">
    <property type="term" value="F:DNA-binding transcription factor activity"/>
    <property type="evidence" value="ECO:0007669"/>
    <property type="project" value="InterPro"/>
</dbReference>
<dbReference type="RefSeq" id="WP_006907106.1">
    <property type="nucleotide sequence ID" value="NZ_GG665867.1"/>
</dbReference>
<dbReference type="Gene3D" id="3.40.50.2300">
    <property type="match status" value="1"/>
</dbReference>
<keyword evidence="4 10" id="KW-0597">Phosphoprotein</keyword>
<dbReference type="InterPro" id="IPR011006">
    <property type="entry name" value="CheY-like_superfamily"/>
</dbReference>
<evidence type="ECO:0000256" key="10">
    <source>
        <dbReference type="PROSITE-ProRule" id="PRU00169"/>
    </source>
</evidence>
<dbReference type="InterPro" id="IPR018060">
    <property type="entry name" value="HTH_AraC"/>
</dbReference>
<dbReference type="InterPro" id="IPR051552">
    <property type="entry name" value="HptR"/>
</dbReference>
<comment type="caution">
    <text evidence="13">The sequence shown here is derived from an EMBL/GenBank/DDBJ whole genome shotgun (WGS) entry which is preliminary data.</text>
</comment>
<feature type="modified residue" description="4-aspartylphosphate" evidence="10">
    <location>
        <position position="56"/>
    </location>
</feature>
<reference evidence="13" key="1">
    <citation type="submission" date="2009-04" db="EMBL/GenBank/DDBJ databases">
        <authorList>
            <person name="Weinstock G."/>
            <person name="Sodergren E."/>
            <person name="Clifton S."/>
            <person name="Fulton L."/>
            <person name="Fulton B."/>
            <person name="Courtney L."/>
            <person name="Fronick C."/>
            <person name="Harrison M."/>
            <person name="Strong C."/>
            <person name="Farmer C."/>
            <person name="Delahaunty K."/>
            <person name="Markovic C."/>
            <person name="Hall O."/>
            <person name="Minx P."/>
            <person name="Tomlinson C."/>
            <person name="Mitreva M."/>
            <person name="Nelson J."/>
            <person name="Hou S."/>
            <person name="Wollam A."/>
            <person name="Pepin K.H."/>
            <person name="Johnson M."/>
            <person name="Bhonagiri V."/>
            <person name="Nash W.E."/>
            <person name="Warren W."/>
            <person name="Chinwalla A."/>
            <person name="Mardis E.R."/>
            <person name="Wilson R.K."/>
        </authorList>
    </citation>
    <scope>NUCLEOTIDE SEQUENCE [LARGE SCALE GENOMIC DNA]</scope>
    <source>
        <strain evidence="13">DSM 14600</strain>
    </source>
</reference>
<evidence type="ECO:0000313" key="13">
    <source>
        <dbReference type="EMBL" id="EEP27435.1"/>
    </source>
</evidence>
<dbReference type="CDD" id="cd17536">
    <property type="entry name" value="REC_YesN-like"/>
    <property type="match status" value="1"/>
</dbReference>
<dbReference type="Proteomes" id="UP000003494">
    <property type="component" value="Unassembled WGS sequence"/>
</dbReference>
<dbReference type="PRINTS" id="PR00032">
    <property type="entry name" value="HTHARAC"/>
</dbReference>
<feature type="domain" description="Response regulatory" evidence="12">
    <location>
        <begin position="4"/>
        <end position="121"/>
    </location>
</feature>
<dbReference type="SUPFAM" id="SSF52172">
    <property type="entry name" value="CheY-like"/>
    <property type="match status" value="1"/>
</dbReference>
<comment type="function">
    <text evidence="9">May play the central regulatory role in sporulation. It may be an element of the effector pathway responsible for the activation of sporulation genes in response to nutritional stress. Spo0A may act in concert with spo0H (a sigma factor) to control the expression of some genes that are critical to the sporulation process.</text>
</comment>
<evidence type="ECO:0000259" key="11">
    <source>
        <dbReference type="PROSITE" id="PS01124"/>
    </source>
</evidence>
<evidence type="ECO:0000256" key="9">
    <source>
        <dbReference type="ARBA" id="ARBA00024867"/>
    </source>
</evidence>
<keyword evidence="8" id="KW-0804">Transcription</keyword>
<dbReference type="InterPro" id="IPR009057">
    <property type="entry name" value="Homeodomain-like_sf"/>
</dbReference>
<dbReference type="Gene3D" id="1.10.10.60">
    <property type="entry name" value="Homeodomain-like"/>
    <property type="match status" value="2"/>
</dbReference>
<dbReference type="SMART" id="SM00448">
    <property type="entry name" value="REC"/>
    <property type="match status" value="1"/>
</dbReference>
<keyword evidence="3" id="KW-0963">Cytoplasm</keyword>
<gene>
    <name evidence="13" type="ORF">GCWU000342_02129</name>
</gene>
<comment type="subcellular location">
    <subcellularLocation>
        <location evidence="1">Cytoplasm</location>
    </subcellularLocation>
</comment>
<dbReference type="HOGENOM" id="CLU_000445_5_1_9"/>
<evidence type="ECO:0000256" key="1">
    <source>
        <dbReference type="ARBA" id="ARBA00004496"/>
    </source>
</evidence>
<dbReference type="STRING" id="626523.GCWU000342_02129"/>
<evidence type="ECO:0000256" key="5">
    <source>
        <dbReference type="ARBA" id="ARBA00023012"/>
    </source>
</evidence>
<dbReference type="SUPFAM" id="SSF46689">
    <property type="entry name" value="Homeodomain-like"/>
    <property type="match status" value="2"/>
</dbReference>
<protein>
    <recommendedName>
        <fullName evidence="2">Stage 0 sporulation protein A homolog</fullName>
    </recommendedName>
</protein>
<dbReference type="SMART" id="SM00342">
    <property type="entry name" value="HTH_ARAC"/>
    <property type="match status" value="1"/>
</dbReference>
<dbReference type="eggNOG" id="COG4753">
    <property type="taxonomic scope" value="Bacteria"/>
</dbReference>
<dbReference type="InterPro" id="IPR001789">
    <property type="entry name" value="Sig_transdc_resp-reg_receiver"/>
</dbReference>
<dbReference type="eggNOG" id="COG2207">
    <property type="taxonomic scope" value="Bacteria"/>
</dbReference>
<organism evidence="13 14">
    <name type="scientific">Shuttleworthella satelles DSM 14600</name>
    <dbReference type="NCBI Taxonomy" id="626523"/>
    <lineage>
        <taxon>Bacteria</taxon>
        <taxon>Bacillati</taxon>
        <taxon>Bacillota</taxon>
        <taxon>Clostridia</taxon>
        <taxon>Lachnospirales</taxon>
        <taxon>Lachnospiraceae</taxon>
        <taxon>Shuttleworthella</taxon>
    </lineage>
</organism>
<keyword evidence="6" id="KW-0805">Transcription regulation</keyword>
<dbReference type="InterPro" id="IPR020449">
    <property type="entry name" value="Tscrpt_reg_AraC-type_HTH"/>
</dbReference>
<dbReference type="AlphaFoldDB" id="C4GDF6"/>
<keyword evidence="7" id="KW-0238">DNA-binding</keyword>
<sequence length="243" mass="28284">MKYQVLLVDDERIILEGFRKLFDWEKYHCEISGTAMDGDEAVIMADDIGPDIVVIDINLPICSGLEAFQQMKEKNPSVHGIIVSGYDDFTYCQSALRMSLDDYILKPVDYEVFGKVIQKTIERIDQERAGEFFHSEEEDQGTVQNMLRWIHEHYMDDISLEILSRQFHLNESYISQLIKHKTGKNYSAYLAKIRFEKARTMLRMSDKSISEIAEKVGYSDYRAFTRAYKAYMGVLPSHDRGFK</sequence>
<feature type="domain" description="HTH araC/xylS-type" evidence="11">
    <location>
        <begin position="144"/>
        <end position="242"/>
    </location>
</feature>
<evidence type="ECO:0000259" key="12">
    <source>
        <dbReference type="PROSITE" id="PS50110"/>
    </source>
</evidence>
<evidence type="ECO:0000256" key="4">
    <source>
        <dbReference type="ARBA" id="ARBA00022553"/>
    </source>
</evidence>
<dbReference type="PROSITE" id="PS01124">
    <property type="entry name" value="HTH_ARAC_FAMILY_2"/>
    <property type="match status" value="1"/>
</dbReference>
<dbReference type="PANTHER" id="PTHR42713:SF3">
    <property type="entry name" value="TRANSCRIPTIONAL REGULATORY PROTEIN HPTR"/>
    <property type="match status" value="1"/>
</dbReference>
<evidence type="ECO:0000256" key="8">
    <source>
        <dbReference type="ARBA" id="ARBA00023163"/>
    </source>
</evidence>
<keyword evidence="5" id="KW-0902">Two-component regulatory system</keyword>
<keyword evidence="14" id="KW-1185">Reference proteome</keyword>
<evidence type="ECO:0000256" key="3">
    <source>
        <dbReference type="ARBA" id="ARBA00022490"/>
    </source>
</evidence>